<dbReference type="Pfam" id="PF10592">
    <property type="entry name" value="AIPR"/>
    <property type="match status" value="1"/>
</dbReference>
<dbReference type="OrthoDB" id="9806213at2"/>
<gene>
    <name evidence="3" type="ORF">GRI69_14385</name>
</gene>
<dbReference type="InterPro" id="IPR055101">
    <property type="entry name" value="AIPR_N"/>
</dbReference>
<name>A0A844XUJ5_9SPHN</name>
<sequence length="680" mass="76555">METEELKVFAENLQQDVLSRADAVEDGAMRAESFANIMFEYLRDAEEIEDGIACFIEGRGHRCSGYFISEDNERLDLFLVLPRLEGTVVPVPKSEIDQAFKRLRSFLEKSLDGMHRSLESALEGYDMARSIWDARNDLSSVRLFVLTDGTAKVDRIDNEMLGGIEVSSHLWDLQRLHRSSSSGSLREPIEIDFTRLNGAPIRCLAATPRGGGYRCLMAMLPGSVIVEMYRDHGPRLLERNVRSFLQLRGKVNQGIRKTILDEPEMFLAFNNGLSITASGLKVEDNGDGTVALHSARDLQIVNGGQTTGSIFRASRKDKVDPVELLVPVKITEILSDGDVEKIAPRISQSANNQNKVNIADFSSNHPFHIAFEELSRSTWAPPTDGLQKQTKWFFERARGQYHDALAQNPTPAQRKAWEAIHPRKQMITKTDLAKFEHSWSQLPHIVSRYAQKCYLDFMDRLDARGGFVPDGEYFREAIARAIMFRQTERIVSRQKFGGHRAEIVTYSLAWLSHHTAMRVDLDAIWAQQSMSDALAGFVETISTHAHEHVTNPPGGQNVTEWCKKEKCWDIFREKHIAIPAGVEAGLLSREKGNTRKKPEALGGALSKKDQETIDAVTEVPSETWFGLSAWAKDTNNLQPWQRSLSFSLGKLARASKQPSRKQAEHGEKILAEARRLGFRA</sequence>
<dbReference type="Proteomes" id="UP000448199">
    <property type="component" value="Unassembled WGS sequence"/>
</dbReference>
<dbReference type="InterPro" id="IPR018891">
    <property type="entry name" value="AIPR_C"/>
</dbReference>
<comment type="caution">
    <text evidence="3">The sequence shown here is derived from an EMBL/GenBank/DDBJ whole genome shotgun (WGS) entry which is preliminary data.</text>
</comment>
<evidence type="ECO:0000259" key="2">
    <source>
        <dbReference type="Pfam" id="PF22879"/>
    </source>
</evidence>
<evidence type="ECO:0000259" key="1">
    <source>
        <dbReference type="Pfam" id="PF10592"/>
    </source>
</evidence>
<accession>A0A844XUJ5</accession>
<organism evidence="3 4">
    <name type="scientific">Qipengyuania vulgaris</name>
    <dbReference type="NCBI Taxonomy" id="291985"/>
    <lineage>
        <taxon>Bacteria</taxon>
        <taxon>Pseudomonadati</taxon>
        <taxon>Pseudomonadota</taxon>
        <taxon>Alphaproteobacteria</taxon>
        <taxon>Sphingomonadales</taxon>
        <taxon>Erythrobacteraceae</taxon>
        <taxon>Qipengyuania</taxon>
    </lineage>
</organism>
<reference evidence="3 4" key="1">
    <citation type="submission" date="2019-12" db="EMBL/GenBank/DDBJ databases">
        <title>Genomic-based taxomic classification of the family Erythrobacteraceae.</title>
        <authorList>
            <person name="Xu L."/>
        </authorList>
    </citation>
    <scope>NUCLEOTIDE SEQUENCE [LARGE SCALE GENOMIC DNA]</scope>
    <source>
        <strain evidence="3 4">DSM 17792</strain>
    </source>
</reference>
<feature type="domain" description="Abortive infection phage resistance protein N-terminal" evidence="2">
    <location>
        <begin position="34"/>
        <end position="178"/>
    </location>
</feature>
<dbReference type="RefSeq" id="WP_160728966.1">
    <property type="nucleotide sequence ID" value="NZ_WTYC01000012.1"/>
</dbReference>
<protein>
    <submittedName>
        <fullName evidence="3">Abortive phage infection protein</fullName>
    </submittedName>
</protein>
<feature type="domain" description="Abortive phage infection protein C-terminal" evidence="1">
    <location>
        <begin position="237"/>
        <end position="553"/>
    </location>
</feature>
<dbReference type="Pfam" id="PF22879">
    <property type="entry name" value="AIPR_N"/>
    <property type="match status" value="1"/>
</dbReference>
<dbReference type="EMBL" id="WTYC01000012">
    <property type="protein sequence ID" value="MXO49440.1"/>
    <property type="molecule type" value="Genomic_DNA"/>
</dbReference>
<proteinExistence type="predicted"/>
<dbReference type="AlphaFoldDB" id="A0A844XUJ5"/>
<keyword evidence="4" id="KW-1185">Reference proteome</keyword>
<evidence type="ECO:0000313" key="4">
    <source>
        <dbReference type="Proteomes" id="UP000448199"/>
    </source>
</evidence>
<evidence type="ECO:0000313" key="3">
    <source>
        <dbReference type="EMBL" id="MXO49440.1"/>
    </source>
</evidence>